<dbReference type="PANTHER" id="PTHR42648:SF22">
    <property type="entry name" value="REVERSE TRANSCRIPTASE TY1_COPIA-TYPE DOMAIN-CONTAINING PROTEIN"/>
    <property type="match status" value="1"/>
</dbReference>
<dbReference type="Pfam" id="PF25597">
    <property type="entry name" value="SH3_retrovirus"/>
    <property type="match status" value="1"/>
</dbReference>
<dbReference type="SUPFAM" id="SSF53098">
    <property type="entry name" value="Ribonuclease H-like"/>
    <property type="match status" value="1"/>
</dbReference>
<name>A5BMC1_VITVI</name>
<reference evidence="2" key="1">
    <citation type="journal article" date="2007" name="PLoS ONE">
        <title>The first genome sequence of an elite grapevine cultivar (Pinot noir Vitis vinifera L.): coping with a highly heterozygous genome.</title>
        <authorList>
            <person name="Velasco R."/>
            <person name="Zharkikh A."/>
            <person name="Troggio M."/>
            <person name="Cartwright D.A."/>
            <person name="Cestaro A."/>
            <person name="Pruss D."/>
            <person name="Pindo M."/>
            <person name="FitzGerald L.M."/>
            <person name="Vezzulli S."/>
            <person name="Reid J."/>
            <person name="Malacarne G."/>
            <person name="Iliev D."/>
            <person name="Coppola G."/>
            <person name="Wardell B."/>
            <person name="Micheletti D."/>
            <person name="Macalma T."/>
            <person name="Facci M."/>
            <person name="Mitchell J.T."/>
            <person name="Perazzolli M."/>
            <person name="Eldredge G."/>
            <person name="Gatto P."/>
            <person name="Oyzerski R."/>
            <person name="Moretto M."/>
            <person name="Gutin N."/>
            <person name="Stefanini M."/>
            <person name="Chen Y."/>
            <person name="Segala C."/>
            <person name="Davenport C."/>
            <person name="Dematte L."/>
            <person name="Mraz A."/>
            <person name="Battilana J."/>
            <person name="Stormo K."/>
            <person name="Costa F."/>
            <person name="Tao Q."/>
            <person name="Si-Ammour A."/>
            <person name="Harkins T."/>
            <person name="Lackey A."/>
            <person name="Perbost C."/>
            <person name="Taillon B."/>
            <person name="Stella A."/>
            <person name="Solovyev V."/>
            <person name="Fawcett J.A."/>
            <person name="Sterck L."/>
            <person name="Vandepoele K."/>
            <person name="Grando S.M."/>
            <person name="Toppo S."/>
            <person name="Moser C."/>
            <person name="Lanchbury J."/>
            <person name="Bogden R."/>
            <person name="Skolnick M."/>
            <person name="Sgaramella V."/>
            <person name="Bhatnagar S.K."/>
            <person name="Fontana P."/>
            <person name="Gutin A."/>
            <person name="Van de Peer Y."/>
            <person name="Salamini F."/>
            <person name="Viola R."/>
        </authorList>
    </citation>
    <scope>NUCLEOTIDE SEQUENCE</scope>
</reference>
<dbReference type="GO" id="GO:0015074">
    <property type="term" value="P:DNA integration"/>
    <property type="evidence" value="ECO:0007669"/>
    <property type="project" value="InterPro"/>
</dbReference>
<proteinExistence type="predicted"/>
<dbReference type="EMBL" id="AM464474">
    <property type="protein sequence ID" value="CAN61560.1"/>
    <property type="molecule type" value="Genomic_DNA"/>
</dbReference>
<evidence type="ECO:0000259" key="1">
    <source>
        <dbReference type="PROSITE" id="PS50994"/>
    </source>
</evidence>
<dbReference type="InterPro" id="IPR039537">
    <property type="entry name" value="Retrotran_Ty1/copia-like"/>
</dbReference>
<organism evidence="2">
    <name type="scientific">Vitis vinifera</name>
    <name type="common">Grape</name>
    <dbReference type="NCBI Taxonomy" id="29760"/>
    <lineage>
        <taxon>Eukaryota</taxon>
        <taxon>Viridiplantae</taxon>
        <taxon>Streptophyta</taxon>
        <taxon>Embryophyta</taxon>
        <taxon>Tracheophyta</taxon>
        <taxon>Spermatophyta</taxon>
        <taxon>Magnoliopsida</taxon>
        <taxon>eudicotyledons</taxon>
        <taxon>Gunneridae</taxon>
        <taxon>Pentapetalae</taxon>
        <taxon>rosids</taxon>
        <taxon>Vitales</taxon>
        <taxon>Vitaceae</taxon>
        <taxon>Viteae</taxon>
        <taxon>Vitis</taxon>
    </lineage>
</organism>
<sequence>MTQTQFSAKLRVFSFDNGTEYMNRQFQKYFHQHGLIHQTSCPHTPEQNGVVERKNRHILETTRVLLLSAHVPSPYWPNAVTIIVHLINRMTFQILDFKTPLQALASSISVLSTMTLLPRTFGCVVYVHLHCNQRTKLDPCACRCLFLGYATNQKGYWCYDPTNMRLYVTMDVTFLESEMFYHPSNSSLKGKTHDEELNWHNRGKLPKCYSPNIETHKSKYPIANYVSTKKLSEPLKSFSNALSAHHIQTSIEEALQDPKWVQPIKEEMEALLKNKTWILVSLLECHKIVGCKMGILHQIQVNLDWSLLQFDVKNVFLHSDLEEEIYMDIPHGYIETSGKTSPQAWFGRLNLAMRKYGFQQSNYDHTLFLKRRQGKNHRLGEYPDQIPTDKGKYQRLVGKLIYLSHTRPDIVYAASVVNQFMHCPSEDHMNVVTQILRYLKGTLGKRIMFSKNGYLEIIGYIDVDWARNISDRKSTSGSQESNASNNVRIGAEMRKIWLSQDNCTQLKDKFASCEFGTPTCEIKAYLAKWKWNTAA</sequence>
<feature type="domain" description="Integrase catalytic" evidence="1">
    <location>
        <begin position="1"/>
        <end position="108"/>
    </location>
</feature>
<dbReference type="PANTHER" id="PTHR42648">
    <property type="entry name" value="TRANSPOSASE, PUTATIVE-RELATED"/>
    <property type="match status" value="1"/>
</dbReference>
<dbReference type="PROSITE" id="PS50994">
    <property type="entry name" value="INTEGRASE"/>
    <property type="match status" value="1"/>
</dbReference>
<gene>
    <name evidence="2" type="ORF">VITISV_022171</name>
</gene>
<accession>A5BMC1</accession>
<protein>
    <recommendedName>
        <fullName evidence="1">Integrase catalytic domain-containing protein</fullName>
    </recommendedName>
</protein>
<dbReference type="InterPro" id="IPR036397">
    <property type="entry name" value="RNaseH_sf"/>
</dbReference>
<dbReference type="AlphaFoldDB" id="A5BMC1"/>
<dbReference type="GO" id="GO:0003676">
    <property type="term" value="F:nucleic acid binding"/>
    <property type="evidence" value="ECO:0007669"/>
    <property type="project" value="InterPro"/>
</dbReference>
<evidence type="ECO:0000313" key="2">
    <source>
        <dbReference type="EMBL" id="CAN61560.1"/>
    </source>
</evidence>
<dbReference type="InterPro" id="IPR012337">
    <property type="entry name" value="RNaseH-like_sf"/>
</dbReference>
<dbReference type="Gene3D" id="3.30.420.10">
    <property type="entry name" value="Ribonuclease H-like superfamily/Ribonuclease H"/>
    <property type="match status" value="1"/>
</dbReference>
<dbReference type="InterPro" id="IPR001584">
    <property type="entry name" value="Integrase_cat-core"/>
</dbReference>
<dbReference type="InterPro" id="IPR057670">
    <property type="entry name" value="SH3_retrovirus"/>
</dbReference>